<evidence type="ECO:0000256" key="5">
    <source>
        <dbReference type="SAM" id="MobiDB-lite"/>
    </source>
</evidence>
<dbReference type="PROSITE" id="PS00455">
    <property type="entry name" value="AMP_BINDING"/>
    <property type="match status" value="1"/>
</dbReference>
<dbReference type="Gene3D" id="1.10.357.140">
    <property type="entry name" value="UbiA prenyltransferase"/>
    <property type="match status" value="1"/>
</dbReference>
<feature type="compositionally biased region" description="Basic and acidic residues" evidence="5">
    <location>
        <begin position="273"/>
        <end position="283"/>
    </location>
</feature>
<feature type="transmembrane region" description="Helical" evidence="6">
    <location>
        <begin position="121"/>
        <end position="139"/>
    </location>
</feature>
<comment type="caution">
    <text evidence="8">The sequence shown here is derived from an EMBL/GenBank/DDBJ whole genome shotgun (WGS) entry which is preliminary data.</text>
</comment>
<feature type="transmembrane region" description="Helical" evidence="6">
    <location>
        <begin position="198"/>
        <end position="217"/>
    </location>
</feature>
<feature type="region of interest" description="Disordered" evidence="5">
    <location>
        <begin position="273"/>
        <end position="317"/>
    </location>
</feature>
<dbReference type="InterPro" id="IPR020845">
    <property type="entry name" value="AMP-binding_CS"/>
</dbReference>
<dbReference type="InterPro" id="IPR000537">
    <property type="entry name" value="UbiA_prenyltransferase"/>
</dbReference>
<keyword evidence="3 6" id="KW-1133">Transmembrane helix</keyword>
<evidence type="ECO:0000259" key="7">
    <source>
        <dbReference type="Pfam" id="PF00501"/>
    </source>
</evidence>
<evidence type="ECO:0000313" key="8">
    <source>
        <dbReference type="EMBL" id="GAA1248171.1"/>
    </source>
</evidence>
<evidence type="ECO:0000256" key="4">
    <source>
        <dbReference type="ARBA" id="ARBA00023136"/>
    </source>
</evidence>
<protein>
    <recommendedName>
        <fullName evidence="7">AMP-dependent synthetase/ligase domain-containing protein</fullName>
    </recommendedName>
</protein>
<keyword evidence="4 6" id="KW-0472">Membrane</keyword>
<evidence type="ECO:0000256" key="3">
    <source>
        <dbReference type="ARBA" id="ARBA00022989"/>
    </source>
</evidence>
<dbReference type="CDD" id="cd13956">
    <property type="entry name" value="PT_UbiA"/>
    <property type="match status" value="1"/>
</dbReference>
<evidence type="ECO:0000256" key="2">
    <source>
        <dbReference type="ARBA" id="ARBA00022692"/>
    </source>
</evidence>
<sequence>MDTTAVIARPERLARPAAAATWQVYVRLAKLDIYDYYLATPLLLAMLLPGAGTLGAAGYAVLGLFLLGGVAMFAGLCAFDDVTGHRDGSDAANYGPDAPARRLARKPLLAGALGERQAIRFAWSAVAVQLLCWGSAVLLAPARPWWALALTAACAFAGFQYSWWLRLSYRGWQEFLLAGYGWVFVLAPYGLVTGRASGFALVLALLFGLGPLLFGVYSNVNDIAGDRAGGRPPHGRRAGLRARQRGLRRRALAAGGVPAGAALGAGGRALVVRRPDRARDRPAGRAVHPRAGGRRDPAGPSARHPHPPGLLRPAGGRLPAERRCAVRLLPGPRPLDLGPLLETLAERGSPTVVRLSRPLDLEPERGTSWTIPQLAELVREMSGVLTAAGIRPGHRVAVHKRNHWDYALLAAAAARIGAVPALLSDHLTPEALAVLLARLDPALLVSDRYTLALGGVPPRVRTLCLDGPAPGAIDGATLRGGAVPPIHRRPDDEPLVINHTSGTTGLPKLVIHSTTTLIRKLTSFEAHRWPVLSVRPEDTVASAIAFSHGRAVSWTISALWARPRTLTILADPEPAGAARLLRAHRPTVLEALPATYVRWQHLAAEPDSPFRDMRLYINTFDAMHPPTVRAFLAASRRRAPIWMQGWGQTETGPLTFRFLTRRSVAARELRHPTTRDLGRPVPGRIGLRVVDPATGRPVRRGEPGVVLARTPGLCVGYAGEQQRWADKSAGRWFNTGDIGVRTRSGRLRLLDREVDMIPGLSCVELEDVLHDRLPEVEEAVVLDAGRERPPLPVLVTRGGGLDPEQWRRAVRDLPVLAEPLLLGWDAVPRTGTGKVRRQELRQRYLAGAAAFGTGRWT</sequence>
<evidence type="ECO:0000256" key="6">
    <source>
        <dbReference type="SAM" id="Phobius"/>
    </source>
</evidence>
<dbReference type="PANTHER" id="PTHR43767:SF1">
    <property type="entry name" value="NONRIBOSOMAL PEPTIDE SYNTHASE PES1 (EUROFUNG)-RELATED"/>
    <property type="match status" value="1"/>
</dbReference>
<feature type="domain" description="AMP-dependent synthetase/ligase" evidence="7">
    <location>
        <begin position="365"/>
        <end position="717"/>
    </location>
</feature>
<evidence type="ECO:0000313" key="9">
    <source>
        <dbReference type="Proteomes" id="UP001500037"/>
    </source>
</evidence>
<dbReference type="InterPro" id="IPR044878">
    <property type="entry name" value="UbiA_sf"/>
</dbReference>
<dbReference type="InterPro" id="IPR050237">
    <property type="entry name" value="ATP-dep_AMP-bd_enzyme"/>
</dbReference>
<dbReference type="Proteomes" id="UP001500037">
    <property type="component" value="Unassembled WGS sequence"/>
</dbReference>
<dbReference type="SUPFAM" id="SSF56801">
    <property type="entry name" value="Acetyl-CoA synthetase-like"/>
    <property type="match status" value="1"/>
</dbReference>
<feature type="transmembrane region" description="Helical" evidence="6">
    <location>
        <begin position="175"/>
        <end position="192"/>
    </location>
</feature>
<name>A0ABN1WHC9_9ACTN</name>
<feature type="transmembrane region" description="Helical" evidence="6">
    <location>
        <begin position="33"/>
        <end position="51"/>
    </location>
</feature>
<dbReference type="RefSeq" id="WP_344443577.1">
    <property type="nucleotide sequence ID" value="NZ_BAAALF010000082.1"/>
</dbReference>
<organism evidence="8 9">
    <name type="scientific">Kitasatospora nipponensis</name>
    <dbReference type="NCBI Taxonomy" id="258049"/>
    <lineage>
        <taxon>Bacteria</taxon>
        <taxon>Bacillati</taxon>
        <taxon>Actinomycetota</taxon>
        <taxon>Actinomycetes</taxon>
        <taxon>Kitasatosporales</taxon>
        <taxon>Streptomycetaceae</taxon>
        <taxon>Kitasatospora</taxon>
    </lineage>
</organism>
<keyword evidence="2 6" id="KW-0812">Transmembrane</keyword>
<dbReference type="EMBL" id="BAAALF010000082">
    <property type="protein sequence ID" value="GAA1248171.1"/>
    <property type="molecule type" value="Genomic_DNA"/>
</dbReference>
<dbReference type="InterPro" id="IPR045851">
    <property type="entry name" value="AMP-bd_C_sf"/>
</dbReference>
<dbReference type="InterPro" id="IPR042099">
    <property type="entry name" value="ANL_N_sf"/>
</dbReference>
<gene>
    <name evidence="8" type="ORF">GCM10009665_43840</name>
</gene>
<proteinExistence type="predicted"/>
<dbReference type="InterPro" id="IPR000873">
    <property type="entry name" value="AMP-dep_synth/lig_dom"/>
</dbReference>
<dbReference type="PANTHER" id="PTHR43767">
    <property type="entry name" value="LONG-CHAIN-FATTY-ACID--COA LIGASE"/>
    <property type="match status" value="1"/>
</dbReference>
<dbReference type="Gene3D" id="3.40.50.12780">
    <property type="entry name" value="N-terminal domain of ligase-like"/>
    <property type="match status" value="1"/>
</dbReference>
<dbReference type="Gene3D" id="3.30.300.30">
    <property type="match status" value="1"/>
</dbReference>
<feature type="transmembrane region" description="Helical" evidence="6">
    <location>
        <begin position="251"/>
        <end position="271"/>
    </location>
</feature>
<reference evidence="8 9" key="1">
    <citation type="journal article" date="2019" name="Int. J. Syst. Evol. Microbiol.">
        <title>The Global Catalogue of Microorganisms (GCM) 10K type strain sequencing project: providing services to taxonomists for standard genome sequencing and annotation.</title>
        <authorList>
            <consortium name="The Broad Institute Genomics Platform"/>
            <consortium name="The Broad Institute Genome Sequencing Center for Infectious Disease"/>
            <person name="Wu L."/>
            <person name="Ma J."/>
        </authorList>
    </citation>
    <scope>NUCLEOTIDE SEQUENCE [LARGE SCALE GENOMIC DNA]</scope>
    <source>
        <strain evidence="8 9">JCM 13004</strain>
    </source>
</reference>
<feature type="transmembrane region" description="Helical" evidence="6">
    <location>
        <begin position="57"/>
        <end position="79"/>
    </location>
</feature>
<accession>A0ABN1WHC9</accession>
<dbReference type="Pfam" id="PF01040">
    <property type="entry name" value="UbiA"/>
    <property type="match status" value="1"/>
</dbReference>
<dbReference type="Pfam" id="PF00501">
    <property type="entry name" value="AMP-binding"/>
    <property type="match status" value="1"/>
</dbReference>
<keyword evidence="9" id="KW-1185">Reference proteome</keyword>
<feature type="transmembrane region" description="Helical" evidence="6">
    <location>
        <begin position="145"/>
        <end position="163"/>
    </location>
</feature>
<comment type="subcellular location">
    <subcellularLocation>
        <location evidence="1">Membrane</location>
        <topology evidence="1">Multi-pass membrane protein</topology>
    </subcellularLocation>
</comment>
<evidence type="ECO:0000256" key="1">
    <source>
        <dbReference type="ARBA" id="ARBA00004141"/>
    </source>
</evidence>